<dbReference type="SUPFAM" id="SSF81653">
    <property type="entry name" value="Calcium ATPase, transduction domain A"/>
    <property type="match status" value="1"/>
</dbReference>
<feature type="transmembrane region" description="Helical" evidence="15">
    <location>
        <begin position="691"/>
        <end position="709"/>
    </location>
</feature>
<dbReference type="Gene3D" id="3.40.1110.10">
    <property type="entry name" value="Calcium-transporting ATPase, cytoplasmic domain N"/>
    <property type="match status" value="1"/>
</dbReference>
<dbReference type="Proteomes" id="UP000193870">
    <property type="component" value="Unassembled WGS sequence"/>
</dbReference>
<keyword evidence="6 15" id="KW-0812">Transmembrane</keyword>
<dbReference type="Gene3D" id="3.30.70.100">
    <property type="match status" value="1"/>
</dbReference>
<dbReference type="PANTHER" id="PTHR43520">
    <property type="entry name" value="ATP7, ISOFORM B"/>
    <property type="match status" value="1"/>
</dbReference>
<reference evidence="17 18" key="1">
    <citation type="submission" date="2017-03" db="EMBL/GenBank/DDBJ databases">
        <authorList>
            <person name="Afonso C.L."/>
            <person name="Miller P.J."/>
            <person name="Scott M.A."/>
            <person name="Spackman E."/>
            <person name="Goraichik I."/>
            <person name="Dimitrov K.M."/>
            <person name="Suarez D.L."/>
            <person name="Swayne D.E."/>
        </authorList>
    </citation>
    <scope>NUCLEOTIDE SEQUENCE [LARGE SCALE GENOMIC DNA]</scope>
    <source>
        <strain evidence="17 18">CECT 7066</strain>
    </source>
</reference>
<keyword evidence="18" id="KW-1185">Reference proteome</keyword>
<dbReference type="NCBIfam" id="TIGR01525">
    <property type="entry name" value="ATPase-IB_hvy"/>
    <property type="match status" value="1"/>
</dbReference>
<accession>A0A1Y5RL58</accession>
<dbReference type="Pfam" id="PF00702">
    <property type="entry name" value="Hydrolase"/>
    <property type="match status" value="1"/>
</dbReference>
<dbReference type="GO" id="GO:0016887">
    <property type="term" value="F:ATP hydrolysis activity"/>
    <property type="evidence" value="ECO:0007669"/>
    <property type="project" value="InterPro"/>
</dbReference>
<dbReference type="GO" id="GO:0043682">
    <property type="term" value="F:P-type divalent copper transporter activity"/>
    <property type="evidence" value="ECO:0007669"/>
    <property type="project" value="TreeGrafter"/>
</dbReference>
<dbReference type="GO" id="GO:0055070">
    <property type="term" value="P:copper ion homeostasis"/>
    <property type="evidence" value="ECO:0007669"/>
    <property type="project" value="TreeGrafter"/>
</dbReference>
<evidence type="ECO:0000256" key="5">
    <source>
        <dbReference type="ARBA" id="ARBA00022553"/>
    </source>
</evidence>
<dbReference type="InterPro" id="IPR027256">
    <property type="entry name" value="P-typ_ATPase_IB"/>
</dbReference>
<evidence type="ECO:0000313" key="18">
    <source>
        <dbReference type="Proteomes" id="UP000193870"/>
    </source>
</evidence>
<gene>
    <name evidence="17" type="primary">copA</name>
    <name evidence="17" type="ORF">PAM7066_00643</name>
</gene>
<dbReference type="RefSeq" id="WP_085852650.1">
    <property type="nucleotide sequence ID" value="NZ_FOPF01000001.1"/>
</dbReference>
<evidence type="ECO:0000256" key="6">
    <source>
        <dbReference type="ARBA" id="ARBA00022692"/>
    </source>
</evidence>
<keyword evidence="5" id="KW-0597">Phosphoprotein</keyword>
<keyword evidence="9 15" id="KW-0067">ATP-binding</keyword>
<keyword evidence="8 15" id="KW-0547">Nucleotide-binding</keyword>
<keyword evidence="7 15" id="KW-0479">Metal-binding</keyword>
<dbReference type="PRINTS" id="PR00119">
    <property type="entry name" value="CATATPASE"/>
</dbReference>
<evidence type="ECO:0000256" key="1">
    <source>
        <dbReference type="ARBA" id="ARBA00004651"/>
    </source>
</evidence>
<keyword evidence="17" id="KW-0378">Hydrolase</keyword>
<evidence type="ECO:0000256" key="7">
    <source>
        <dbReference type="ARBA" id="ARBA00022723"/>
    </source>
</evidence>
<keyword evidence="4 15" id="KW-1003">Cell membrane</keyword>
<dbReference type="InterPro" id="IPR008250">
    <property type="entry name" value="ATPase_P-typ_transduc_dom_A_sf"/>
</dbReference>
<feature type="transmembrane region" description="Helical" evidence="15">
    <location>
        <begin position="198"/>
        <end position="215"/>
    </location>
</feature>
<evidence type="ECO:0000256" key="3">
    <source>
        <dbReference type="ARBA" id="ARBA00022448"/>
    </source>
</evidence>
<dbReference type="InterPro" id="IPR023298">
    <property type="entry name" value="ATPase_P-typ_TM_dom_sf"/>
</dbReference>
<keyword evidence="3" id="KW-0813">Transport</keyword>
<dbReference type="PANTHER" id="PTHR43520:SF5">
    <property type="entry name" value="CATION-TRANSPORTING P-TYPE ATPASE-RELATED"/>
    <property type="match status" value="1"/>
</dbReference>
<dbReference type="SUPFAM" id="SSF55008">
    <property type="entry name" value="HMA, heavy metal-associated domain"/>
    <property type="match status" value="1"/>
</dbReference>
<name>A0A1Y5RL58_9RHOB</name>
<dbReference type="Pfam" id="PF00403">
    <property type="entry name" value="HMA"/>
    <property type="match status" value="1"/>
</dbReference>
<dbReference type="InterPro" id="IPR023214">
    <property type="entry name" value="HAD_sf"/>
</dbReference>
<dbReference type="InterPro" id="IPR001757">
    <property type="entry name" value="P_typ_ATPase"/>
</dbReference>
<evidence type="ECO:0000313" key="17">
    <source>
        <dbReference type="EMBL" id="SLN19088.1"/>
    </source>
</evidence>
<dbReference type="InterPro" id="IPR023299">
    <property type="entry name" value="ATPase_P-typ_cyto_dom_N"/>
</dbReference>
<dbReference type="Gene3D" id="2.70.150.10">
    <property type="entry name" value="Calcium-transporting ATPase, cytoplasmic transduction domain A"/>
    <property type="match status" value="1"/>
</dbReference>
<feature type="transmembrane region" description="Helical" evidence="15">
    <location>
        <begin position="669"/>
        <end position="685"/>
    </location>
</feature>
<evidence type="ECO:0000259" key="16">
    <source>
        <dbReference type="PROSITE" id="PS50846"/>
    </source>
</evidence>
<evidence type="ECO:0000256" key="4">
    <source>
        <dbReference type="ARBA" id="ARBA00022475"/>
    </source>
</evidence>
<feature type="transmembrane region" description="Helical" evidence="15">
    <location>
        <begin position="172"/>
        <end position="192"/>
    </location>
</feature>
<feature type="domain" description="HMA" evidence="16">
    <location>
        <begin position="22"/>
        <end position="86"/>
    </location>
</feature>
<dbReference type="CDD" id="cd00371">
    <property type="entry name" value="HMA"/>
    <property type="match status" value="1"/>
</dbReference>
<dbReference type="InterPro" id="IPR036412">
    <property type="entry name" value="HAD-like_sf"/>
</dbReference>
<comment type="subcellular location">
    <subcellularLocation>
        <location evidence="1">Cell membrane</location>
        <topology evidence="1">Multi-pass membrane protein</topology>
    </subcellularLocation>
</comment>
<evidence type="ECO:0000256" key="12">
    <source>
        <dbReference type="ARBA" id="ARBA00022989"/>
    </source>
</evidence>
<evidence type="ECO:0000256" key="10">
    <source>
        <dbReference type="ARBA" id="ARBA00022842"/>
    </source>
</evidence>
<dbReference type="STRING" id="315423.SAMN04488020_101642"/>
<dbReference type="InterPro" id="IPR059000">
    <property type="entry name" value="ATPase_P-type_domA"/>
</dbReference>
<dbReference type="SUPFAM" id="SSF81665">
    <property type="entry name" value="Calcium ATPase, transmembrane domain M"/>
    <property type="match status" value="1"/>
</dbReference>
<keyword evidence="10" id="KW-0460">Magnesium</keyword>
<comment type="similarity">
    <text evidence="2 15">Belongs to the cation transport ATPase (P-type) (TC 3.A.3) family. Type IB subfamily.</text>
</comment>
<dbReference type="PROSITE" id="PS50846">
    <property type="entry name" value="HMA_2"/>
    <property type="match status" value="1"/>
</dbReference>
<keyword evidence="11" id="KW-1278">Translocase</keyword>
<organism evidence="17 18">
    <name type="scientific">Palleronia marisminoris</name>
    <dbReference type="NCBI Taxonomy" id="315423"/>
    <lineage>
        <taxon>Bacteria</taxon>
        <taxon>Pseudomonadati</taxon>
        <taxon>Pseudomonadota</taxon>
        <taxon>Alphaproteobacteria</taxon>
        <taxon>Rhodobacterales</taxon>
        <taxon>Roseobacteraceae</taxon>
        <taxon>Palleronia</taxon>
    </lineage>
</organism>
<keyword evidence="13" id="KW-0406">Ion transport</keyword>
<dbReference type="GO" id="GO:0005507">
    <property type="term" value="F:copper ion binding"/>
    <property type="evidence" value="ECO:0007669"/>
    <property type="project" value="TreeGrafter"/>
</dbReference>
<dbReference type="NCBIfam" id="TIGR01512">
    <property type="entry name" value="ATPase-IB2_Cd"/>
    <property type="match status" value="1"/>
</dbReference>
<keyword evidence="14 15" id="KW-0472">Membrane</keyword>
<dbReference type="OrthoDB" id="9807843at2"/>
<evidence type="ECO:0000256" key="13">
    <source>
        <dbReference type="ARBA" id="ARBA00023065"/>
    </source>
</evidence>
<evidence type="ECO:0000256" key="14">
    <source>
        <dbReference type="ARBA" id="ARBA00023136"/>
    </source>
</evidence>
<dbReference type="NCBIfam" id="TIGR01494">
    <property type="entry name" value="ATPase_P-type"/>
    <property type="match status" value="2"/>
</dbReference>
<protein>
    <submittedName>
        <fullName evidence="17">Putative copper-importing P-type ATPase A</fullName>
        <ecNumber evidence="17">3.6.3.54</ecNumber>
    </submittedName>
</protein>
<dbReference type="Gene3D" id="3.40.50.1000">
    <property type="entry name" value="HAD superfamily/HAD-like"/>
    <property type="match status" value="1"/>
</dbReference>
<feature type="transmembrane region" description="Helical" evidence="15">
    <location>
        <begin position="107"/>
        <end position="128"/>
    </location>
</feature>
<dbReference type="EMBL" id="FWFV01000001">
    <property type="protein sequence ID" value="SLN19088.1"/>
    <property type="molecule type" value="Genomic_DNA"/>
</dbReference>
<sequence>MTAACPACATAPFPERSTPAEPSHVLHLPDIHCALCIASVESTLNALPHVQASRVNLTRKRVFVTAPGATVASLIEALAKAGHRAERLDTGRLGPEDTTRRELLTRIGVAGFAMMNVMLLSVAVWSGATGVTGQVFHLVSAAIAIPAVTYSAQPFFASAWSALSARRLNMDVPISLAIILACAASMASAFGFSDRAGWFDAALALTFFLLVGRYLEHAGRAAARSAAADLAALEAPQAVRLDGEHETIVAAESLAPGDLIRIRPGDRMPADGTIIDGRSDMDRSALTGESLPEAAGIGDTVTSGETCLTGLLTVRVDRAGRDTALARMAELVATAESQRTRYAGIADRAARIYAPLVHVLGAATFLGWLGLTGDFWRSLDVGISVLVITCPCALGLAVPAVSTVATARLFRGGILVKSDTALERLSEIDTVAFDKTGTLTTGTPALAELPDDRALAIAAGLAQASKHPLSRAILAAAEARGIAPATIDDTAERPGYGVEGLLDNRRVRLGREGWAGESSGDASAWLSIEGEPPVPFRTRETLRPEAQGAIDTLHRTGYATALLSGDGAQAVSEIAARTGIDAAEARLSPTDKVDWLDRRAGEGRHVLMVGDGLNDTGGLASAHAGMSPGSALDAARSAADVILLSGGLDGVPRTLATARTAMARMRQNIALAALYNVVSVPLAMAGFATPFAAAIAMSLSSITVTLNAVRRFR</sequence>
<dbReference type="EC" id="3.6.3.54" evidence="17"/>
<feature type="transmembrane region" description="Helical" evidence="15">
    <location>
        <begin position="134"/>
        <end position="152"/>
    </location>
</feature>
<evidence type="ECO:0000256" key="15">
    <source>
        <dbReference type="RuleBase" id="RU362081"/>
    </source>
</evidence>
<dbReference type="InterPro" id="IPR036163">
    <property type="entry name" value="HMA_dom_sf"/>
</dbReference>
<proteinExistence type="inferred from homology"/>
<dbReference type="Pfam" id="PF00122">
    <property type="entry name" value="E1-E2_ATPase"/>
    <property type="match status" value="1"/>
</dbReference>
<dbReference type="GO" id="GO:0005524">
    <property type="term" value="F:ATP binding"/>
    <property type="evidence" value="ECO:0007669"/>
    <property type="project" value="UniProtKB-UniRule"/>
</dbReference>
<dbReference type="AlphaFoldDB" id="A0A1Y5RL58"/>
<dbReference type="SUPFAM" id="SSF56784">
    <property type="entry name" value="HAD-like"/>
    <property type="match status" value="1"/>
</dbReference>
<evidence type="ECO:0000256" key="9">
    <source>
        <dbReference type="ARBA" id="ARBA00022840"/>
    </source>
</evidence>
<evidence type="ECO:0000256" key="2">
    <source>
        <dbReference type="ARBA" id="ARBA00006024"/>
    </source>
</evidence>
<dbReference type="GO" id="GO:0005886">
    <property type="term" value="C:plasma membrane"/>
    <property type="evidence" value="ECO:0007669"/>
    <property type="project" value="UniProtKB-SubCell"/>
</dbReference>
<feature type="transmembrane region" description="Helical" evidence="15">
    <location>
        <begin position="352"/>
        <end position="371"/>
    </location>
</feature>
<dbReference type="PROSITE" id="PS00154">
    <property type="entry name" value="ATPASE_E1_E2"/>
    <property type="match status" value="1"/>
</dbReference>
<dbReference type="InterPro" id="IPR006121">
    <property type="entry name" value="HMA_dom"/>
</dbReference>
<feature type="transmembrane region" description="Helical" evidence="15">
    <location>
        <begin position="383"/>
        <end position="407"/>
    </location>
</feature>
<keyword evidence="12 15" id="KW-1133">Transmembrane helix</keyword>
<evidence type="ECO:0000256" key="11">
    <source>
        <dbReference type="ARBA" id="ARBA00022967"/>
    </source>
</evidence>
<evidence type="ECO:0000256" key="8">
    <source>
        <dbReference type="ARBA" id="ARBA00022741"/>
    </source>
</evidence>
<dbReference type="NCBIfam" id="TIGR01511">
    <property type="entry name" value="ATPase-IB1_Cu"/>
    <property type="match status" value="1"/>
</dbReference>
<dbReference type="InterPro" id="IPR018303">
    <property type="entry name" value="ATPase_P-typ_P_site"/>
</dbReference>